<protein>
    <submittedName>
        <fullName evidence="2">Uncharacterized protein</fullName>
    </submittedName>
</protein>
<evidence type="ECO:0000256" key="1">
    <source>
        <dbReference type="SAM" id="MobiDB-lite"/>
    </source>
</evidence>
<sequence>MTLIALWCVCSSTKLEYKIISKDLSQNSRLTNVNTFGSNRWFLIKWSQASGPYGLLPFLQLQLNESHSYVKDGNGSHYPHQRLDRFGVQFRRSDNEKTSTSSSTGVGKPVGRPPTFSF</sequence>
<feature type="region of interest" description="Disordered" evidence="1">
    <location>
        <begin position="92"/>
        <end position="118"/>
    </location>
</feature>
<dbReference type="EMBL" id="JBGMDY010000006">
    <property type="protein sequence ID" value="KAL2331226.1"/>
    <property type="molecule type" value="Genomic_DNA"/>
</dbReference>
<reference evidence="2 3" key="1">
    <citation type="submission" date="2024-08" db="EMBL/GenBank/DDBJ databases">
        <title>Insights into the chromosomal genome structure of Flemingia macrophylla.</title>
        <authorList>
            <person name="Ding Y."/>
            <person name="Zhao Y."/>
            <person name="Bi W."/>
            <person name="Wu M."/>
            <person name="Zhao G."/>
            <person name="Gong Y."/>
            <person name="Li W."/>
            <person name="Zhang P."/>
        </authorList>
    </citation>
    <scope>NUCLEOTIDE SEQUENCE [LARGE SCALE GENOMIC DNA]</scope>
    <source>
        <strain evidence="2">DYQJB</strain>
        <tissue evidence="2">Leaf</tissue>
    </source>
</reference>
<dbReference type="AlphaFoldDB" id="A0ABD1M622"/>
<keyword evidence="3" id="KW-1185">Reference proteome</keyword>
<dbReference type="Proteomes" id="UP001603857">
    <property type="component" value="Unassembled WGS sequence"/>
</dbReference>
<proteinExistence type="predicted"/>
<organism evidence="2 3">
    <name type="scientific">Flemingia macrophylla</name>
    <dbReference type="NCBI Taxonomy" id="520843"/>
    <lineage>
        <taxon>Eukaryota</taxon>
        <taxon>Viridiplantae</taxon>
        <taxon>Streptophyta</taxon>
        <taxon>Embryophyta</taxon>
        <taxon>Tracheophyta</taxon>
        <taxon>Spermatophyta</taxon>
        <taxon>Magnoliopsida</taxon>
        <taxon>eudicotyledons</taxon>
        <taxon>Gunneridae</taxon>
        <taxon>Pentapetalae</taxon>
        <taxon>rosids</taxon>
        <taxon>fabids</taxon>
        <taxon>Fabales</taxon>
        <taxon>Fabaceae</taxon>
        <taxon>Papilionoideae</taxon>
        <taxon>50 kb inversion clade</taxon>
        <taxon>NPAAA clade</taxon>
        <taxon>indigoferoid/millettioid clade</taxon>
        <taxon>Phaseoleae</taxon>
        <taxon>Flemingia</taxon>
    </lineage>
</organism>
<accession>A0ABD1M622</accession>
<gene>
    <name evidence="2" type="ORF">Fmac_018807</name>
</gene>
<comment type="caution">
    <text evidence="2">The sequence shown here is derived from an EMBL/GenBank/DDBJ whole genome shotgun (WGS) entry which is preliminary data.</text>
</comment>
<name>A0ABD1M622_9FABA</name>
<evidence type="ECO:0000313" key="2">
    <source>
        <dbReference type="EMBL" id="KAL2331226.1"/>
    </source>
</evidence>
<evidence type="ECO:0000313" key="3">
    <source>
        <dbReference type="Proteomes" id="UP001603857"/>
    </source>
</evidence>